<dbReference type="InterPro" id="IPR027417">
    <property type="entry name" value="P-loop_NTPase"/>
</dbReference>
<evidence type="ECO:0000256" key="2">
    <source>
        <dbReference type="ARBA" id="ARBA00022840"/>
    </source>
</evidence>
<dbReference type="OrthoDB" id="9803432at2"/>
<organism evidence="5 6">
    <name type="scientific">Alteromonas portus</name>
    <dbReference type="NCBI Taxonomy" id="2565549"/>
    <lineage>
        <taxon>Bacteria</taxon>
        <taxon>Pseudomonadati</taxon>
        <taxon>Pseudomonadota</taxon>
        <taxon>Gammaproteobacteria</taxon>
        <taxon>Alteromonadales</taxon>
        <taxon>Alteromonadaceae</taxon>
        <taxon>Alteromonas/Salinimonas group</taxon>
        <taxon>Alteromonas</taxon>
    </lineage>
</organism>
<dbReference type="PANTHER" id="PTHR43788:SF6">
    <property type="entry name" value="DNA HELICASE B"/>
    <property type="match status" value="1"/>
</dbReference>
<dbReference type="GO" id="GO:0005524">
    <property type="term" value="F:ATP binding"/>
    <property type="evidence" value="ECO:0007669"/>
    <property type="project" value="UniProtKB-UniRule"/>
</dbReference>
<dbReference type="CDD" id="cd18809">
    <property type="entry name" value="SF1_C_RecD"/>
    <property type="match status" value="1"/>
</dbReference>
<dbReference type="GO" id="GO:0043139">
    <property type="term" value="F:5'-3' DNA helicase activity"/>
    <property type="evidence" value="ECO:0007669"/>
    <property type="project" value="UniProtKB-UniRule"/>
</dbReference>
<dbReference type="Pfam" id="PF13538">
    <property type="entry name" value="UvrD_C_2"/>
    <property type="match status" value="1"/>
</dbReference>
<dbReference type="HAMAP" id="MF_01487">
    <property type="entry name" value="RecD"/>
    <property type="match status" value="1"/>
</dbReference>
<dbReference type="GO" id="GO:0017116">
    <property type="term" value="F:single-stranded DNA helicase activity"/>
    <property type="evidence" value="ECO:0007669"/>
    <property type="project" value="TreeGrafter"/>
</dbReference>
<dbReference type="Gene3D" id="3.40.50.300">
    <property type="entry name" value="P-loop containing nucleotide triphosphate hydrolases"/>
    <property type="match status" value="3"/>
</dbReference>
<comment type="catalytic activity">
    <reaction evidence="3">
        <text>ATP + H2O = ADP + phosphate + H(+)</text>
        <dbReference type="Rhea" id="RHEA:13065"/>
        <dbReference type="ChEBI" id="CHEBI:15377"/>
        <dbReference type="ChEBI" id="CHEBI:15378"/>
        <dbReference type="ChEBI" id="CHEBI:30616"/>
        <dbReference type="ChEBI" id="CHEBI:43474"/>
        <dbReference type="ChEBI" id="CHEBI:456216"/>
        <dbReference type="EC" id="5.6.2.3"/>
    </reaction>
</comment>
<keyword evidence="2 3" id="KW-0067">ATP-binding</keyword>
<dbReference type="CDD" id="cd17933">
    <property type="entry name" value="DEXSc_RecD-like"/>
    <property type="match status" value="1"/>
</dbReference>
<dbReference type="AlphaFoldDB" id="A0A4U0Z8P6"/>
<evidence type="ECO:0000259" key="4">
    <source>
        <dbReference type="Pfam" id="PF13538"/>
    </source>
</evidence>
<dbReference type="GO" id="GO:0016887">
    <property type="term" value="F:ATP hydrolysis activity"/>
    <property type="evidence" value="ECO:0007669"/>
    <property type="project" value="RHEA"/>
</dbReference>
<comment type="caution">
    <text evidence="5">The sequence shown here is derived from an EMBL/GenBank/DDBJ whole genome shotgun (WGS) entry which is preliminary data.</text>
</comment>
<keyword evidence="3" id="KW-0227">DNA damage</keyword>
<keyword evidence="3 5" id="KW-0378">Hydrolase</keyword>
<dbReference type="InterPro" id="IPR006344">
    <property type="entry name" value="RecD"/>
</dbReference>
<sequence>MKSNQHSVPSFFDNLFGIEAIDKFVAKEFGFIDELEQEEQFIWAGILAYLSFMQRNGHSCIYLKDIAGTTLFKEPIAEQETALAVETNEHSGNKAAAASLTLVEQTEQEKAPKAGVDVPQLTPLLRIVKSALVNEQVAQLFVYSNGKLYSRRYYEFEQEVASNVVKRAALTPLSDDASEKVKQLWPAIFPTETTDQQDWQQIAVAKSLMQRFCVINGGPGTGKTYTVLRLLLALQACDENLKIVLAAPTGKAQQRMTESIMNSIDGLRGKLDDAVLNNVPTDAVTLHRLLGLREHGVSTKFNQHNQLAADVLIVDEASMVDLALMTRIVRALPDHARLYFIGDADQLPAVELGNVLEQLVSTGPASFDENANVSNGTNSTHSSLSFNSHDDALSLGGVPSLMRQHIATLCPHLPLLPVDEQAKSYVATLQAPQRFKGQVAKVATAIQRGDASGALTAITGKASDNDETAGLNSNIDSTLVSKTASRLQSGVHLWPEHQVSGRDLHQLAKESFLPIFHAGSAEEALNRLNVVRWLTPVRKGGMGVEGLNNLVFDAIKHKIRKREGHFYQGQPIMIVKNHHPQRLSNGEVGVIWPDSKGKLYAWFYQDSQASGQNGSSQKASANAGDSADKALQQKQALRSISLSRVPQFETVYAMTIHKSQGSEFNHVVLILPKPDSEKAANLFHRGLVYTGLTRAKDGCLIISDNATFTHMVQRVDKRYSGLSEAISLQLESTSNATIEIE</sequence>
<comment type="miscellaneous">
    <text evidence="3">In the RecBCD complex, RecB has a slow 3'-5' helicase, an exonuclease activity and loads RecA onto ssDNA, RecD has a fast 5'-3' helicase activity, while RecC stimulates the ATPase and processivity of the RecB helicase and contributes to recognition of the Chi site.</text>
</comment>
<keyword evidence="3" id="KW-0234">DNA repair</keyword>
<dbReference type="GO" id="GO:0003677">
    <property type="term" value="F:DNA binding"/>
    <property type="evidence" value="ECO:0007669"/>
    <property type="project" value="UniProtKB-UniRule"/>
</dbReference>
<dbReference type="EMBL" id="SWCO01000008">
    <property type="protein sequence ID" value="TKB02281.1"/>
    <property type="molecule type" value="Genomic_DNA"/>
</dbReference>
<evidence type="ECO:0000313" key="5">
    <source>
        <dbReference type="EMBL" id="TKB02281.1"/>
    </source>
</evidence>
<keyword evidence="3" id="KW-0347">Helicase</keyword>
<dbReference type="InterPro" id="IPR027785">
    <property type="entry name" value="UvrD-like_helicase_C"/>
</dbReference>
<keyword evidence="3" id="KW-0238">DNA-binding</keyword>
<name>A0A4U0Z8P6_9ALTE</name>
<keyword evidence="3" id="KW-0413">Isomerase</keyword>
<dbReference type="GO" id="GO:0008854">
    <property type="term" value="F:exodeoxyribonuclease V activity"/>
    <property type="evidence" value="ECO:0007669"/>
    <property type="project" value="InterPro"/>
</dbReference>
<gene>
    <name evidence="3 5" type="primary">recD</name>
    <name evidence="5" type="ORF">E5672_14320</name>
</gene>
<dbReference type="GO" id="GO:0000724">
    <property type="term" value="P:double-strand break repair via homologous recombination"/>
    <property type="evidence" value="ECO:0007669"/>
    <property type="project" value="UniProtKB-UniRule"/>
</dbReference>
<dbReference type="NCBIfam" id="TIGR01447">
    <property type="entry name" value="recD"/>
    <property type="match status" value="1"/>
</dbReference>
<feature type="domain" description="UvrD-like helicase C-terminal" evidence="4">
    <location>
        <begin position="651"/>
        <end position="702"/>
    </location>
</feature>
<dbReference type="Pfam" id="PF13245">
    <property type="entry name" value="AAA_19"/>
    <property type="match status" value="1"/>
</dbReference>
<keyword evidence="3" id="KW-0540">Nuclease</keyword>
<evidence type="ECO:0000256" key="1">
    <source>
        <dbReference type="ARBA" id="ARBA00022741"/>
    </source>
</evidence>
<dbReference type="PANTHER" id="PTHR43788">
    <property type="entry name" value="DNA2/NAM7 HELICASE FAMILY MEMBER"/>
    <property type="match status" value="1"/>
</dbReference>
<reference evidence="5 6" key="1">
    <citation type="submission" date="2019-04" db="EMBL/GenBank/DDBJ databases">
        <title>Alteromonas portus sp. nov., an alginate lyase-excreting marine bacterium.</title>
        <authorList>
            <person name="Huang H."/>
            <person name="Mo K."/>
            <person name="Bao S."/>
        </authorList>
    </citation>
    <scope>NUCLEOTIDE SEQUENCE [LARGE SCALE GENOMIC DNA]</scope>
    <source>
        <strain evidence="5 6">HB161718</strain>
    </source>
</reference>
<comment type="subunit">
    <text evidence="3">Heterotrimer of RecB, RecC and RecD. All subunits contribute to DNA-binding.</text>
</comment>
<keyword evidence="1 3" id="KW-0547">Nucleotide-binding</keyword>
<dbReference type="RefSeq" id="WP_136782818.1">
    <property type="nucleotide sequence ID" value="NZ_SWCO01000008.1"/>
</dbReference>
<evidence type="ECO:0000256" key="3">
    <source>
        <dbReference type="HAMAP-Rule" id="MF_01487"/>
    </source>
</evidence>
<comment type="similarity">
    <text evidence="3">Belongs to the RecD family.</text>
</comment>
<accession>A0A4U0Z8P6</accession>
<evidence type="ECO:0000313" key="6">
    <source>
        <dbReference type="Proteomes" id="UP000305471"/>
    </source>
</evidence>
<dbReference type="SUPFAM" id="SSF52540">
    <property type="entry name" value="P-loop containing nucleoside triphosphate hydrolases"/>
    <property type="match status" value="1"/>
</dbReference>
<feature type="binding site" evidence="3">
    <location>
        <begin position="217"/>
        <end position="224"/>
    </location>
    <ligand>
        <name>ATP</name>
        <dbReference type="ChEBI" id="CHEBI:30616"/>
    </ligand>
</feature>
<protein>
    <recommendedName>
        <fullName evidence="3">RecBCD enzyme subunit RecD</fullName>
        <ecNumber evidence="3">5.6.2.3</ecNumber>
    </recommendedName>
    <alternativeName>
        <fullName evidence="3">DNA 5'-3' helicase subunit RecD</fullName>
    </alternativeName>
    <alternativeName>
        <fullName evidence="3">Exonuclease V subunit RecD</fullName>
        <shortName evidence="3">ExoV subunit RecD</shortName>
    </alternativeName>
    <alternativeName>
        <fullName evidence="3">Helicase/nuclease RecBCD subunit RecD</fullName>
    </alternativeName>
</protein>
<keyword evidence="3" id="KW-0269">Exonuclease</keyword>
<dbReference type="Proteomes" id="UP000305471">
    <property type="component" value="Unassembled WGS sequence"/>
</dbReference>
<dbReference type="EC" id="5.6.2.3" evidence="3"/>
<comment type="function">
    <text evidence="3">A helicase/nuclease that prepares dsDNA breaks (DSB) for recombinational DNA repair. Binds to DSBs and unwinds DNA via a highly rapid and processive ATP-dependent bidirectional helicase activity. Unwinds dsDNA until it encounters a Chi (crossover hotspot instigator) sequence from the 3' direction. Cuts ssDNA a few nucleotides 3' to the Chi site. The properties and activities of the enzyme are changed at Chi. The Chi-altered holoenzyme produces a long 3'-ssDNA overhang and facilitates RecA-binding to the ssDNA for homologous DNA recombination and repair. Holoenzyme degrades any linearized DNA that is unable to undergo homologous recombination. In the holoenzyme this subunit has ssDNA-dependent ATPase and 5'-3' helicase activity. When added to pre-assembled RecBC greatly stimulates nuclease activity and augments holoenzyme processivity. Negatively regulates the RecA-loading ability of RecBCD.</text>
</comment>
<keyword evidence="6" id="KW-1185">Reference proteome</keyword>
<proteinExistence type="inferred from homology"/>
<dbReference type="InterPro" id="IPR050534">
    <property type="entry name" value="Coronavir_polyprotein_1ab"/>
</dbReference>
<dbReference type="GO" id="GO:0009338">
    <property type="term" value="C:exodeoxyribonuclease V complex"/>
    <property type="evidence" value="ECO:0007669"/>
    <property type="project" value="InterPro"/>
</dbReference>